<feature type="domain" description="Fibronectin type-III" evidence="9">
    <location>
        <begin position="401"/>
        <end position="502"/>
    </location>
</feature>
<evidence type="ECO:0000256" key="2">
    <source>
        <dbReference type="ARBA" id="ARBA00004613"/>
    </source>
</evidence>
<dbReference type="SUPFAM" id="SSF49899">
    <property type="entry name" value="Concanavalin A-like lectins/glucanases"/>
    <property type="match status" value="2"/>
</dbReference>
<dbReference type="RefSeq" id="WP_262875241.1">
    <property type="nucleotide sequence ID" value="NZ_BAABKW010000007.1"/>
</dbReference>
<comment type="caution">
    <text evidence="10">The sequence shown here is derived from an EMBL/GenBank/DDBJ whole genome shotgun (WGS) entry which is preliminary data.</text>
</comment>
<dbReference type="SUPFAM" id="SSF49265">
    <property type="entry name" value="Fibronectin type III"/>
    <property type="match status" value="4"/>
</dbReference>
<dbReference type="NCBIfam" id="NF033679">
    <property type="entry name" value="DNRLRE_dom"/>
    <property type="match status" value="2"/>
</dbReference>
<dbReference type="CDD" id="cd00063">
    <property type="entry name" value="FN3"/>
    <property type="match status" value="2"/>
</dbReference>
<keyword evidence="4" id="KW-0732">Signal</keyword>
<proteinExistence type="predicted"/>
<evidence type="ECO:0000256" key="5">
    <source>
        <dbReference type="ARBA" id="ARBA00023273"/>
    </source>
</evidence>
<dbReference type="InterPro" id="IPR055372">
    <property type="entry name" value="CBM96"/>
</dbReference>
<evidence type="ECO:0000256" key="8">
    <source>
        <dbReference type="SAM" id="MobiDB-lite"/>
    </source>
</evidence>
<evidence type="ECO:0000313" key="11">
    <source>
        <dbReference type="Proteomes" id="UP001596507"/>
    </source>
</evidence>
<evidence type="ECO:0000256" key="3">
    <source>
        <dbReference type="ARBA" id="ARBA00022525"/>
    </source>
</evidence>
<evidence type="ECO:0000256" key="4">
    <source>
        <dbReference type="ARBA" id="ARBA00022729"/>
    </source>
</evidence>
<dbReference type="InterPro" id="IPR036116">
    <property type="entry name" value="FN3_sf"/>
</dbReference>
<dbReference type="CDD" id="cd00110">
    <property type="entry name" value="LamG"/>
    <property type="match status" value="2"/>
</dbReference>
<dbReference type="InterPro" id="IPR013320">
    <property type="entry name" value="ConA-like_dom_sf"/>
</dbReference>
<dbReference type="SMART" id="SM00060">
    <property type="entry name" value="FN3"/>
    <property type="match status" value="6"/>
</dbReference>
<dbReference type="PROSITE" id="PS50853">
    <property type="entry name" value="FN3"/>
    <property type="match status" value="3"/>
</dbReference>
<reference evidence="11" key="1">
    <citation type="journal article" date="2019" name="Int. J. Syst. Evol. Microbiol.">
        <title>The Global Catalogue of Microorganisms (GCM) 10K type strain sequencing project: providing services to taxonomists for standard genome sequencing and annotation.</title>
        <authorList>
            <consortium name="The Broad Institute Genomics Platform"/>
            <consortium name="The Broad Institute Genome Sequencing Center for Infectious Disease"/>
            <person name="Wu L."/>
            <person name="Ma J."/>
        </authorList>
    </citation>
    <scope>NUCLEOTIDE SEQUENCE [LARGE SCALE GENOMIC DNA]</scope>
    <source>
        <strain evidence="11">CGMCC 1.15772</strain>
    </source>
</reference>
<dbReference type="EMBL" id="JBHTBE010000004">
    <property type="protein sequence ID" value="MFC7270312.1"/>
    <property type="molecule type" value="Genomic_DNA"/>
</dbReference>
<gene>
    <name evidence="10" type="ORF">ACFQRL_15210</name>
</gene>
<dbReference type="Pfam" id="PF24517">
    <property type="entry name" value="CBM96"/>
    <property type="match status" value="2"/>
</dbReference>
<dbReference type="SUPFAM" id="SSF50969">
    <property type="entry name" value="YVTN repeat-like/Quinoprotein amine dehydrogenase"/>
    <property type="match status" value="1"/>
</dbReference>
<feature type="compositionally biased region" description="Low complexity" evidence="8">
    <location>
        <begin position="1555"/>
        <end position="1568"/>
    </location>
</feature>
<keyword evidence="7" id="KW-0119">Carbohydrate metabolism</keyword>
<evidence type="ECO:0000256" key="7">
    <source>
        <dbReference type="ARBA" id="ARBA00023326"/>
    </source>
</evidence>
<protein>
    <submittedName>
        <fullName evidence="10">DNRLRE domain-containing protein</fullName>
    </submittedName>
</protein>
<evidence type="ECO:0000256" key="1">
    <source>
        <dbReference type="ARBA" id="ARBA00004316"/>
    </source>
</evidence>
<dbReference type="InterPro" id="IPR011044">
    <property type="entry name" value="Quino_amine_DH_bsu"/>
</dbReference>
<dbReference type="InterPro" id="IPR013783">
    <property type="entry name" value="Ig-like_fold"/>
</dbReference>
<organism evidence="10 11">
    <name type="scientific">Microbacterium fluvii</name>
    <dbReference type="NCBI Taxonomy" id="415215"/>
    <lineage>
        <taxon>Bacteria</taxon>
        <taxon>Bacillati</taxon>
        <taxon>Actinomycetota</taxon>
        <taxon>Actinomycetes</taxon>
        <taxon>Micrococcales</taxon>
        <taxon>Microbacteriaceae</taxon>
        <taxon>Microbacterium</taxon>
    </lineage>
</organism>
<evidence type="ECO:0000259" key="9">
    <source>
        <dbReference type="PROSITE" id="PS50853"/>
    </source>
</evidence>
<comment type="subcellular location">
    <subcellularLocation>
        <location evidence="1">Cell projection</location>
    </subcellularLocation>
    <subcellularLocation>
        <location evidence="2">Secreted</location>
    </subcellularLocation>
</comment>
<evidence type="ECO:0000313" key="10">
    <source>
        <dbReference type="EMBL" id="MFC7270312.1"/>
    </source>
</evidence>
<dbReference type="Gene3D" id="2.60.120.200">
    <property type="match status" value="2"/>
</dbReference>
<keyword evidence="6" id="KW-0378">Hydrolase</keyword>
<sequence>MPTWQTNGVVRALASSQGKVVAVGEFTQIRPGSGQSGSAQNVAGLAIFDAATGQPATCQLPAALTGGTARLYTAEASPDGQTVFVGGNFNSIGGVGRTRLAEINVNTCSVTSFSVSGISSFVYSLEVTSDAVYFGGLFQTVAGQDRRSFAKVNRAGVLDQNWIADAVGNMETRPEPGIECRTTADATSQGRAIEISPDGTKLVLGGAFYTVNGTNTHSIAMVDASTGAVVKAYQSNPANWGASTNFIHPCSFTKAIETDGTYFYIGNEGSGGGVFDGTAKFSWSTGDQVWRDTCLGAVQALLVKNGQLYQAHHHHDCSSMGGFPDGRRIYLSATNTDDATQKMVGWFPTLNDGTGEGIGGRALTVANVGGAEYLWVGGEFTNVNSAAQQGLTRFSTTDTGVPATPVVNVRAVTPGALQISARSVVDPDDGPLSYILYRNNVQLGDPITATSNWWTRPQVTFVDSTATPGTTYTYRVRAVDAAGNQSALSASRTGVASATASPYADEVISDNPTLYWRYDDSGTWVIDNSGQTGNGKNGIAQNGVTYDAGALPGDSSSSAVFDGASQYIWNDQISYGPTTYSIETWFKTTSTTGGVLVNYGNGRPRTDNGNDTISSNYDRMVYMENGTGRVRFGIYDGAVRTLRTDKAYNDGVWHHLVASQGSSGMRLYIDGTEVGRNNVTTNQQYYGTWHVGGDNLNSWPENGSGSTATRFYDGQLDETAVYGYALTQNQAIAHYVAGGGEVDVNDAPADAYGASVYSDNPNSYWRFDESSGSVAEDSSYIGARDGVIGSGVSRITANLKFPGGALQTPGSNNNGTGVVTTGQVSAPSSYSLELWLKTTTTSGGKIIGFENTPTGSGSSYDKQLYMLNNGRLTYGVYTGSVQAVTSSASYNDGAWHHIVVTQDSTGIKLYVDNLLRAQNSVTNSETGDGYWRIGGGNLSGWPDRPSSDYIAAQFDEVAIYPAALTSTSIANHYVLALQDSIAPTIPTGLTQNGTTSAQLSWTASTDANGVAGYRVYRGTTADFTVSPSALVGDVASPAWTDPNTTPNTRYYKVTAYDAAGNESAASGSLGVTIADVTAPSGVSGLAASVAGDDVALTWNASTDDVAVDHYEVYRGTTENFSISGLTPIANTGSAAYTDVDVAEGTWYYRVVAVDAAGNKSGPGASAQAIVNIDDEAPSTPGGLEGTAASDGTVDLTWSASTDDVGVVGYRVYRGSTAGFTANAASLVADGVTATEWTDTTSSTGTRYYRVAAYDLAGNVSTPTDSVGVTVADTTAPSTPGSLTATAAGTDIALQWQASTDNIAVDHYAVYRGTSAGFSISGLTPIAEPTATTYTDSGLADGTWHYRVVAVDAAGNASSASTSASATIDTSEPVEPVTLTANVLADTMVAQAAANTVYGTSNQISARSSSGGSGIESYLRFAIPAAPDGLELTGATLRLTTSTDSTANSTGSHQVSVMTGSWAEATTTWTNRPTTGFGSTIGTLSGATALNTTYTVTLDADALASLTGTEVSLALRSTSTDNVRLVSKEGTGTTRRPILTLEYTPTSTPDPDPEPDTVAPSTPGSVSGTATAAGAVTVDWSASTDNVAVTGYRVYRGTTSGFTANAASQVGTSTSTSFSQSGVAVGTWYYRVAAVDAAGNVSDPSSSAEVVVPEPATEPVTVSVVASKDAMVAQSASGTNYGTVNYLSTRGGTSGQLQSFVSFDLPAAPAGTVLTSAVLQLRTTTDAASGSADQHAVALVSSSWTESTLTWANRPTATGASLGNLSGLVNANTAYSSTLNAAPLASLVGTNVSFVITDTGSDNLRFWSKDTTQTAYRPTLVLTYSAP</sequence>
<keyword evidence="6" id="KW-0326">Glycosidase</keyword>
<feature type="domain" description="Fibronectin type-III" evidence="9">
    <location>
        <begin position="1275"/>
        <end position="1372"/>
    </location>
</feature>
<dbReference type="SMART" id="SM00282">
    <property type="entry name" value="LamG"/>
    <property type="match status" value="2"/>
</dbReference>
<keyword evidence="11" id="KW-1185">Reference proteome</keyword>
<feature type="region of interest" description="Disordered" evidence="8">
    <location>
        <begin position="1541"/>
        <end position="1568"/>
    </location>
</feature>
<accession>A0ABW2HH46</accession>
<dbReference type="Proteomes" id="UP001596507">
    <property type="component" value="Unassembled WGS sequence"/>
</dbReference>
<dbReference type="Gene3D" id="2.60.40.10">
    <property type="entry name" value="Immunoglobulins"/>
    <property type="match status" value="6"/>
</dbReference>
<evidence type="ECO:0000256" key="6">
    <source>
        <dbReference type="ARBA" id="ARBA00023295"/>
    </source>
</evidence>
<dbReference type="InterPro" id="IPR003961">
    <property type="entry name" value="FN3_dom"/>
</dbReference>
<dbReference type="InterPro" id="IPR001791">
    <property type="entry name" value="Laminin_G"/>
</dbReference>
<keyword evidence="7" id="KW-0624">Polysaccharide degradation</keyword>
<dbReference type="Pfam" id="PF13385">
    <property type="entry name" value="Laminin_G_3"/>
    <property type="match status" value="2"/>
</dbReference>
<keyword evidence="5" id="KW-0966">Cell projection</keyword>
<keyword evidence="3" id="KW-0964">Secreted</keyword>
<feature type="domain" description="Fibronectin type-III" evidence="9">
    <location>
        <begin position="1558"/>
        <end position="1654"/>
    </location>
</feature>
<name>A0ABW2HH46_9MICO</name>